<proteinExistence type="inferred from homology"/>
<evidence type="ECO:0000256" key="4">
    <source>
        <dbReference type="ARBA" id="ARBA00022679"/>
    </source>
</evidence>
<dbReference type="InterPro" id="IPR003607">
    <property type="entry name" value="HD/PDEase_dom"/>
</dbReference>
<evidence type="ECO:0000256" key="2">
    <source>
        <dbReference type="ARBA" id="ARBA00005019"/>
    </source>
</evidence>
<keyword evidence="7 14" id="KW-0547">Nucleotide-binding</keyword>
<evidence type="ECO:0000313" key="16">
    <source>
        <dbReference type="EMBL" id="HIT59519.1"/>
    </source>
</evidence>
<name>A0A9D1GUM1_9FIRM</name>
<dbReference type="Pfam" id="PF01966">
    <property type="entry name" value="HD"/>
    <property type="match status" value="1"/>
</dbReference>
<comment type="similarity">
    <text evidence="14">Belongs to the NadD family.</text>
</comment>
<evidence type="ECO:0000313" key="17">
    <source>
        <dbReference type="Proteomes" id="UP000824136"/>
    </source>
</evidence>
<comment type="catalytic activity">
    <reaction evidence="12 14">
        <text>nicotinate beta-D-ribonucleotide + ATP + H(+) = deamido-NAD(+) + diphosphate</text>
        <dbReference type="Rhea" id="RHEA:22860"/>
        <dbReference type="ChEBI" id="CHEBI:15378"/>
        <dbReference type="ChEBI" id="CHEBI:30616"/>
        <dbReference type="ChEBI" id="CHEBI:33019"/>
        <dbReference type="ChEBI" id="CHEBI:57502"/>
        <dbReference type="ChEBI" id="CHEBI:58437"/>
        <dbReference type="EC" id="2.7.7.18"/>
    </reaction>
</comment>
<comment type="function">
    <text evidence="1 14">Catalyzes the reversible adenylation of nicotinate mononucleotide (NaMN) to nicotinic acid adenine dinucleotide (NaAD).</text>
</comment>
<comment type="catalytic activity">
    <reaction evidence="13">
        <text>P(1),P(4)-bis(5'-adenosyl) tetraphosphate + H2O = 2 ADP + 2 H(+)</text>
        <dbReference type="Rhea" id="RHEA:24252"/>
        <dbReference type="ChEBI" id="CHEBI:15377"/>
        <dbReference type="ChEBI" id="CHEBI:15378"/>
        <dbReference type="ChEBI" id="CHEBI:58141"/>
        <dbReference type="ChEBI" id="CHEBI:456216"/>
        <dbReference type="EC" id="3.6.1.41"/>
    </reaction>
</comment>
<dbReference type="InterPro" id="IPR005248">
    <property type="entry name" value="NadD/NMNAT"/>
</dbReference>
<dbReference type="Pfam" id="PF01467">
    <property type="entry name" value="CTP_transf_like"/>
    <property type="match status" value="1"/>
</dbReference>
<dbReference type="CDD" id="cd02165">
    <property type="entry name" value="NMNAT"/>
    <property type="match status" value="1"/>
</dbReference>
<dbReference type="AlphaFoldDB" id="A0A9D1GUM1"/>
<evidence type="ECO:0000256" key="8">
    <source>
        <dbReference type="ARBA" id="ARBA00022801"/>
    </source>
</evidence>
<dbReference type="InterPro" id="IPR014729">
    <property type="entry name" value="Rossmann-like_a/b/a_fold"/>
</dbReference>
<keyword evidence="8" id="KW-0378">Hydrolase</keyword>
<dbReference type="SMART" id="SM00471">
    <property type="entry name" value="HDc"/>
    <property type="match status" value="1"/>
</dbReference>
<reference evidence="16" key="2">
    <citation type="journal article" date="2021" name="PeerJ">
        <title>Extensive microbial diversity within the chicken gut microbiome revealed by metagenomics and culture.</title>
        <authorList>
            <person name="Gilroy R."/>
            <person name="Ravi A."/>
            <person name="Getino M."/>
            <person name="Pursley I."/>
            <person name="Horton D.L."/>
            <person name="Alikhan N.F."/>
            <person name="Baker D."/>
            <person name="Gharbi K."/>
            <person name="Hall N."/>
            <person name="Watson M."/>
            <person name="Adriaenssens E.M."/>
            <person name="Foster-Nyarko E."/>
            <person name="Jarju S."/>
            <person name="Secka A."/>
            <person name="Antonio M."/>
            <person name="Oren A."/>
            <person name="Chaudhuri R.R."/>
            <person name="La Ragione R."/>
            <person name="Hildebrand F."/>
            <person name="Pallen M.J."/>
        </authorList>
    </citation>
    <scope>NUCLEOTIDE SEQUENCE</scope>
    <source>
        <strain evidence="16">CHK33-4379</strain>
    </source>
</reference>
<dbReference type="HAMAP" id="MF_00244">
    <property type="entry name" value="NaMN_adenylyltr"/>
    <property type="match status" value="1"/>
</dbReference>
<evidence type="ECO:0000256" key="3">
    <source>
        <dbReference type="ARBA" id="ARBA00022642"/>
    </source>
</evidence>
<sequence>MKIVIFGGTFNPIHNGHVRVVSHIHDKLKPDRLILMPDHIPPHKPADSLLPDIHRLNMCRLAVSEIPGVEVSDYEMGIEGKSYTVNTLEHFKSLYPSDELYFVVGSDMLKSFPRWYRSDRISELATLLCFSRTGDDGEELEKSAQRVKDELGTRCILLGCEPAQVSSTAVRAMLYSKSNSGGMIPVKVEEYIHKNNLYNFDKSRYNRYVQYLRENLSEKRFTHSMNVADEALLLAGLNDCDLDKAYFAGLVHDICKEIPFDKQLELVKRSEFPVDTVELNAPKTYHGIAGAVYLKESFGVTDTEVLSAVRYHTVAKGGMTTLEKIVYIADLISAEREYPGVDEMRECARRDLNLGMYEAMKFSVSYSCAHVRTIPACTLAAYNEYTSYRLSLEKSDK</sequence>
<accession>A0A9D1GUM1</accession>
<evidence type="ECO:0000256" key="5">
    <source>
        <dbReference type="ARBA" id="ARBA00022695"/>
    </source>
</evidence>
<dbReference type="Gene3D" id="1.10.3210.10">
    <property type="entry name" value="Hypothetical protein af1432"/>
    <property type="match status" value="1"/>
</dbReference>
<evidence type="ECO:0000256" key="13">
    <source>
        <dbReference type="ARBA" id="ARBA00049417"/>
    </source>
</evidence>
<dbReference type="GO" id="GO:0009435">
    <property type="term" value="P:NAD+ biosynthetic process"/>
    <property type="evidence" value="ECO:0007669"/>
    <property type="project" value="UniProtKB-UniRule"/>
</dbReference>
<dbReference type="NCBIfam" id="TIGR00488">
    <property type="entry name" value="bis(5'-nucleosyl)-tetraphosphatase (symmetrical) YqeK"/>
    <property type="match status" value="1"/>
</dbReference>
<feature type="domain" description="HD/PDEase" evidence="15">
    <location>
        <begin position="216"/>
        <end position="344"/>
    </location>
</feature>
<dbReference type="SUPFAM" id="SSF52374">
    <property type="entry name" value="Nucleotidylyl transferase"/>
    <property type="match status" value="1"/>
</dbReference>
<dbReference type="CDD" id="cd00077">
    <property type="entry name" value="HDc"/>
    <property type="match status" value="1"/>
</dbReference>
<reference evidence="16" key="1">
    <citation type="submission" date="2020-10" db="EMBL/GenBank/DDBJ databases">
        <authorList>
            <person name="Gilroy R."/>
        </authorList>
    </citation>
    <scope>NUCLEOTIDE SEQUENCE</scope>
    <source>
        <strain evidence="16">CHK33-4379</strain>
    </source>
</reference>
<evidence type="ECO:0000256" key="6">
    <source>
        <dbReference type="ARBA" id="ARBA00022723"/>
    </source>
</evidence>
<dbReference type="EMBL" id="DVLL01000023">
    <property type="protein sequence ID" value="HIT59519.1"/>
    <property type="molecule type" value="Genomic_DNA"/>
</dbReference>
<gene>
    <name evidence="14" type="primary">nadD</name>
    <name evidence="16" type="ORF">IAC39_07415</name>
</gene>
<keyword evidence="9 14" id="KW-0067">ATP-binding</keyword>
<dbReference type="PANTHER" id="PTHR39321">
    <property type="entry name" value="NICOTINATE-NUCLEOTIDE ADENYLYLTRANSFERASE-RELATED"/>
    <property type="match status" value="1"/>
</dbReference>
<dbReference type="SUPFAM" id="SSF109604">
    <property type="entry name" value="HD-domain/PDEase-like"/>
    <property type="match status" value="1"/>
</dbReference>
<dbReference type="GO" id="GO:0004515">
    <property type="term" value="F:nicotinate-nucleotide adenylyltransferase activity"/>
    <property type="evidence" value="ECO:0007669"/>
    <property type="project" value="UniProtKB-UniRule"/>
</dbReference>
<evidence type="ECO:0000256" key="9">
    <source>
        <dbReference type="ARBA" id="ARBA00022840"/>
    </source>
</evidence>
<dbReference type="InterPro" id="IPR005249">
    <property type="entry name" value="YqeK"/>
</dbReference>
<evidence type="ECO:0000256" key="7">
    <source>
        <dbReference type="ARBA" id="ARBA00022741"/>
    </source>
</evidence>
<dbReference type="Gene3D" id="3.40.50.620">
    <property type="entry name" value="HUPs"/>
    <property type="match status" value="1"/>
</dbReference>
<dbReference type="NCBIfam" id="NF005519">
    <property type="entry name" value="PRK07152.1"/>
    <property type="match status" value="1"/>
</dbReference>
<dbReference type="EC" id="2.7.7.18" evidence="14"/>
<dbReference type="GO" id="GO:0005524">
    <property type="term" value="F:ATP binding"/>
    <property type="evidence" value="ECO:0007669"/>
    <property type="project" value="UniProtKB-KW"/>
</dbReference>
<evidence type="ECO:0000256" key="1">
    <source>
        <dbReference type="ARBA" id="ARBA00002324"/>
    </source>
</evidence>
<dbReference type="PANTHER" id="PTHR39321:SF3">
    <property type="entry name" value="PHOSPHOPANTETHEINE ADENYLYLTRANSFERASE"/>
    <property type="match status" value="1"/>
</dbReference>
<organism evidence="16 17">
    <name type="scientific">Candidatus Faeciplasma pullistercoris</name>
    <dbReference type="NCBI Taxonomy" id="2840800"/>
    <lineage>
        <taxon>Bacteria</taxon>
        <taxon>Bacillati</taxon>
        <taxon>Bacillota</taxon>
        <taxon>Clostridia</taxon>
        <taxon>Eubacteriales</taxon>
        <taxon>Oscillospiraceae</taxon>
        <taxon>Oscillospiraceae incertae sedis</taxon>
        <taxon>Candidatus Faeciplasma</taxon>
    </lineage>
</organism>
<dbReference type="NCBIfam" id="TIGR00482">
    <property type="entry name" value="nicotinate (nicotinamide) nucleotide adenylyltransferase"/>
    <property type="match status" value="1"/>
</dbReference>
<dbReference type="GO" id="GO:0008803">
    <property type="term" value="F:bis(5'-nucleosyl)-tetraphosphatase (symmetrical) activity"/>
    <property type="evidence" value="ECO:0007669"/>
    <property type="project" value="UniProtKB-EC"/>
</dbReference>
<evidence type="ECO:0000256" key="11">
    <source>
        <dbReference type="ARBA" id="ARBA00023027"/>
    </source>
</evidence>
<keyword evidence="11 14" id="KW-0520">NAD</keyword>
<dbReference type="NCBIfam" id="TIGR00125">
    <property type="entry name" value="cyt_tran_rel"/>
    <property type="match status" value="1"/>
</dbReference>
<keyword evidence="3 14" id="KW-0662">Pyridine nucleotide biosynthesis</keyword>
<evidence type="ECO:0000259" key="15">
    <source>
        <dbReference type="SMART" id="SM00471"/>
    </source>
</evidence>
<comment type="pathway">
    <text evidence="2 14">Cofactor biosynthesis; NAD(+) biosynthesis; deamido-NAD(+) from nicotinate D-ribonucleotide: step 1/1.</text>
</comment>
<evidence type="ECO:0000256" key="14">
    <source>
        <dbReference type="HAMAP-Rule" id="MF_00244"/>
    </source>
</evidence>
<dbReference type="InterPro" id="IPR006674">
    <property type="entry name" value="HD_domain"/>
</dbReference>
<dbReference type="Proteomes" id="UP000824136">
    <property type="component" value="Unassembled WGS sequence"/>
</dbReference>
<keyword evidence="6" id="KW-0479">Metal-binding</keyword>
<keyword evidence="10" id="KW-0408">Iron</keyword>
<keyword evidence="4 14" id="KW-0808">Transferase</keyword>
<evidence type="ECO:0000256" key="10">
    <source>
        <dbReference type="ARBA" id="ARBA00023004"/>
    </source>
</evidence>
<protein>
    <recommendedName>
        <fullName evidence="14">Probable nicotinate-nucleotide adenylyltransferase</fullName>
        <ecNumber evidence="14">2.7.7.18</ecNumber>
    </recommendedName>
    <alternativeName>
        <fullName evidence="14">Deamido-NAD(+) diphosphorylase</fullName>
    </alternativeName>
    <alternativeName>
        <fullName evidence="14">Deamido-NAD(+) pyrophosphorylase</fullName>
    </alternativeName>
    <alternativeName>
        <fullName evidence="14">Nicotinate mononucleotide adenylyltransferase</fullName>
        <shortName evidence="14">NaMN adenylyltransferase</shortName>
    </alternativeName>
</protein>
<dbReference type="InterPro" id="IPR004821">
    <property type="entry name" value="Cyt_trans-like"/>
</dbReference>
<dbReference type="GO" id="GO:0046872">
    <property type="term" value="F:metal ion binding"/>
    <property type="evidence" value="ECO:0007669"/>
    <property type="project" value="UniProtKB-KW"/>
</dbReference>
<keyword evidence="5 14" id="KW-0548">Nucleotidyltransferase</keyword>
<evidence type="ECO:0000256" key="12">
    <source>
        <dbReference type="ARBA" id="ARBA00048721"/>
    </source>
</evidence>
<comment type="caution">
    <text evidence="16">The sequence shown here is derived from an EMBL/GenBank/DDBJ whole genome shotgun (WGS) entry which is preliminary data.</text>
</comment>